<dbReference type="Pfam" id="PF02517">
    <property type="entry name" value="Rce1-like"/>
    <property type="match status" value="1"/>
</dbReference>
<evidence type="ECO:0000256" key="10">
    <source>
        <dbReference type="ARBA" id="ARBA00049729"/>
    </source>
</evidence>
<evidence type="ECO:0000256" key="2">
    <source>
        <dbReference type="ARBA" id="ARBA00006897"/>
    </source>
</evidence>
<feature type="transmembrane region" description="Helical" evidence="11">
    <location>
        <begin position="108"/>
        <end position="130"/>
    </location>
</feature>
<accession>A0A7J8THX0</accession>
<dbReference type="PANTHER" id="PTHR13046:SF0">
    <property type="entry name" value="CAAX PRENYL PROTEASE 2"/>
    <property type="match status" value="1"/>
</dbReference>
<feature type="transmembrane region" description="Helical" evidence="11">
    <location>
        <begin position="252"/>
        <end position="275"/>
    </location>
</feature>
<keyword evidence="5" id="KW-0378">Hydrolase</keyword>
<name>A0A7J8THX0_GOSDV</name>
<keyword evidence="3" id="KW-0645">Protease</keyword>
<evidence type="ECO:0000256" key="11">
    <source>
        <dbReference type="SAM" id="Phobius"/>
    </source>
</evidence>
<evidence type="ECO:0000256" key="1">
    <source>
        <dbReference type="ARBA" id="ARBA00004477"/>
    </source>
</evidence>
<dbReference type="GO" id="GO:0005789">
    <property type="term" value="C:endoplasmic reticulum membrane"/>
    <property type="evidence" value="ECO:0007669"/>
    <property type="project" value="UniProtKB-SubCell"/>
</dbReference>
<evidence type="ECO:0000256" key="9">
    <source>
        <dbReference type="ARBA" id="ARBA00047280"/>
    </source>
</evidence>
<proteinExistence type="inferred from homology"/>
<comment type="catalytic activity">
    <reaction evidence="9">
        <text>Hydrolyzes the peptide bond -P2-(S-farnesyl or geranylgeranyl)C-P1'-P2'-P3'-COOH where P1' and P2' are amino acids with aliphatic sidechains and P3' is any C-terminal residue.</text>
        <dbReference type="EC" id="3.4.26.1"/>
    </reaction>
</comment>
<evidence type="ECO:0000256" key="5">
    <source>
        <dbReference type="ARBA" id="ARBA00022801"/>
    </source>
</evidence>
<evidence type="ECO:0000256" key="7">
    <source>
        <dbReference type="ARBA" id="ARBA00022989"/>
    </source>
</evidence>
<dbReference type="AlphaFoldDB" id="A0A7J8THX0"/>
<gene>
    <name evidence="13" type="ORF">Godav_030000</name>
</gene>
<reference evidence="13 14" key="1">
    <citation type="journal article" date="2019" name="Genome Biol. Evol.">
        <title>Insights into the evolution of the New World diploid cottons (Gossypium, subgenus Houzingenia) based on genome sequencing.</title>
        <authorList>
            <person name="Grover C.E."/>
            <person name="Arick M.A. 2nd"/>
            <person name="Thrash A."/>
            <person name="Conover J.L."/>
            <person name="Sanders W.S."/>
            <person name="Peterson D.G."/>
            <person name="Frelichowski J.E."/>
            <person name="Scheffler J.A."/>
            <person name="Scheffler B.E."/>
            <person name="Wendel J.F."/>
        </authorList>
    </citation>
    <scope>NUCLEOTIDE SEQUENCE [LARGE SCALE GENOMIC DNA]</scope>
    <source>
        <strain evidence="13">27</strain>
        <tissue evidence="13">Leaf</tissue>
    </source>
</reference>
<feature type="non-terminal residue" evidence="13">
    <location>
        <position position="321"/>
    </location>
</feature>
<comment type="caution">
    <text evidence="13">The sequence shown here is derived from an EMBL/GenBank/DDBJ whole genome shotgun (WGS) entry which is preliminary data.</text>
</comment>
<comment type="subcellular location">
    <subcellularLocation>
        <location evidence="1">Endoplasmic reticulum membrane</location>
        <topology evidence="1">Multi-pass membrane protein</topology>
    </subcellularLocation>
</comment>
<protein>
    <recommendedName>
        <fullName evidence="10">intramembrane prenyl-peptidase Rce1</fullName>
        <ecNumber evidence="10">3.4.26.1</ecNumber>
    </recommendedName>
</protein>
<dbReference type="EC" id="3.4.26.1" evidence="10"/>
<keyword evidence="14" id="KW-1185">Reference proteome</keyword>
<evidence type="ECO:0000259" key="12">
    <source>
        <dbReference type="Pfam" id="PF02517"/>
    </source>
</evidence>
<evidence type="ECO:0000256" key="3">
    <source>
        <dbReference type="ARBA" id="ARBA00022670"/>
    </source>
</evidence>
<dbReference type="Proteomes" id="UP000593561">
    <property type="component" value="Unassembled WGS sequence"/>
</dbReference>
<keyword evidence="6" id="KW-0256">Endoplasmic reticulum</keyword>
<evidence type="ECO:0000313" key="13">
    <source>
        <dbReference type="EMBL" id="MBA0637789.1"/>
    </source>
</evidence>
<evidence type="ECO:0000256" key="8">
    <source>
        <dbReference type="ARBA" id="ARBA00023136"/>
    </source>
</evidence>
<feature type="transmembrane region" description="Helical" evidence="11">
    <location>
        <begin position="80"/>
        <end position="102"/>
    </location>
</feature>
<organism evidence="13 14">
    <name type="scientific">Gossypium davidsonii</name>
    <name type="common">Davidson's cotton</name>
    <name type="synonym">Gossypium klotzschianum subsp. davidsonii</name>
    <dbReference type="NCBI Taxonomy" id="34287"/>
    <lineage>
        <taxon>Eukaryota</taxon>
        <taxon>Viridiplantae</taxon>
        <taxon>Streptophyta</taxon>
        <taxon>Embryophyta</taxon>
        <taxon>Tracheophyta</taxon>
        <taxon>Spermatophyta</taxon>
        <taxon>Magnoliopsida</taxon>
        <taxon>eudicotyledons</taxon>
        <taxon>Gunneridae</taxon>
        <taxon>Pentapetalae</taxon>
        <taxon>rosids</taxon>
        <taxon>malvids</taxon>
        <taxon>Malvales</taxon>
        <taxon>Malvaceae</taxon>
        <taxon>Malvoideae</taxon>
        <taxon>Gossypium</taxon>
    </lineage>
</organism>
<dbReference type="GO" id="GO:0004222">
    <property type="term" value="F:metalloendopeptidase activity"/>
    <property type="evidence" value="ECO:0007669"/>
    <property type="project" value="InterPro"/>
</dbReference>
<evidence type="ECO:0000256" key="4">
    <source>
        <dbReference type="ARBA" id="ARBA00022692"/>
    </source>
</evidence>
<feature type="transmembrane region" description="Helical" evidence="11">
    <location>
        <begin position="45"/>
        <end position="68"/>
    </location>
</feature>
<dbReference type="PANTHER" id="PTHR13046">
    <property type="entry name" value="PROTEASE U48 CAAX PRENYL PROTEASE RCE1"/>
    <property type="match status" value="1"/>
</dbReference>
<dbReference type="InterPro" id="IPR039731">
    <property type="entry name" value="Rce1"/>
</dbReference>
<feature type="domain" description="CAAX prenyl protease 2/Lysostaphin resistance protein A-like" evidence="12">
    <location>
        <begin position="166"/>
        <end position="308"/>
    </location>
</feature>
<dbReference type="GO" id="GO:0071586">
    <property type="term" value="P:CAAX-box protein processing"/>
    <property type="evidence" value="ECO:0007669"/>
    <property type="project" value="InterPro"/>
</dbReference>
<feature type="transmembrane region" description="Helical" evidence="11">
    <location>
        <begin position="295"/>
        <end position="315"/>
    </location>
</feature>
<evidence type="ECO:0000313" key="14">
    <source>
        <dbReference type="Proteomes" id="UP000593561"/>
    </source>
</evidence>
<keyword evidence="7 11" id="KW-1133">Transmembrane helix</keyword>
<dbReference type="InterPro" id="IPR003675">
    <property type="entry name" value="Rce1/LyrA-like_dom"/>
</dbReference>
<comment type="similarity">
    <text evidence="2">Belongs to the peptidase U48 family.</text>
</comment>
<keyword evidence="8 11" id="KW-0472">Membrane</keyword>
<dbReference type="EMBL" id="JABFAC010249155">
    <property type="protein sequence ID" value="MBA0637789.1"/>
    <property type="molecule type" value="Genomic_DNA"/>
</dbReference>
<keyword evidence="4 11" id="KW-0812">Transmembrane</keyword>
<evidence type="ECO:0000256" key="6">
    <source>
        <dbReference type="ARBA" id="ARBA00022824"/>
    </source>
</evidence>
<sequence>VSNGEDTEPEPAFLSHLLFLSPAILATASPNPDMEESEGRLSKPVAVIACIAMTLFYVAILYAPTLILRLPPPQSYENFMIRRFICAAFCSVASVIFCALVLPWQAMVFPLFLTSLMYAGSLMLKSMLLVNKWKEHRHQEGEPLLGCIKSTLLSLPGQMSSVASNVLFWRNFIVAPVTEELVFRACMIPLLLCGGFKAYNAIFLCPTFFSLAHLNHMMEIYSRHNYSLLKASLVVETLVGLKLLTPCFRNKNVVLCLLDANTLLLLVTCFLGLQLGYTVVFGSYASFLFIRTGNIVAPLVAHAFCNYMGLPVLFVHGKGTD</sequence>